<dbReference type="Pfam" id="PF02142">
    <property type="entry name" value="MGS"/>
    <property type="match status" value="1"/>
</dbReference>
<name>A0A1H6TM76_9FIRM</name>
<evidence type="ECO:0000256" key="2">
    <source>
        <dbReference type="ARBA" id="ARBA00022755"/>
    </source>
</evidence>
<proteinExistence type="predicted"/>
<dbReference type="InterPro" id="IPR011607">
    <property type="entry name" value="MGS-like_dom"/>
</dbReference>
<sequence>MKRALVSVTDKTGVVDFAKGLEALGFEVVSTGGTLKALKDGGVKAIGIEEVTGFPEILDGRVKTLHPKVHGGLLYKRDNPEHVKTIEEMDIHPIDLVCCNLYAFDKALEKGADLPEMVENIDIGGPSMIRSAAKNFKDVLIVTEPNDYQAVLDAIKNHNDDFKLRMRLAYKAYSKTAAYDTMISHYFETQLEK</sequence>
<evidence type="ECO:0000259" key="5">
    <source>
        <dbReference type="PROSITE" id="PS51855"/>
    </source>
</evidence>
<organism evidence="6 7">
    <name type="scientific">Sharpea azabuensis</name>
    <dbReference type="NCBI Taxonomy" id="322505"/>
    <lineage>
        <taxon>Bacteria</taxon>
        <taxon>Bacillati</taxon>
        <taxon>Bacillota</taxon>
        <taxon>Erysipelotrichia</taxon>
        <taxon>Erysipelotrichales</taxon>
        <taxon>Coprobacillaceae</taxon>
        <taxon>Sharpea</taxon>
    </lineage>
</organism>
<dbReference type="GO" id="GO:0006189">
    <property type="term" value="P:'de novo' IMP biosynthetic process"/>
    <property type="evidence" value="ECO:0007669"/>
    <property type="project" value="TreeGrafter"/>
</dbReference>
<keyword evidence="1 6" id="KW-0808">Transferase</keyword>
<evidence type="ECO:0000313" key="7">
    <source>
        <dbReference type="Proteomes" id="UP000183028"/>
    </source>
</evidence>
<dbReference type="PANTHER" id="PTHR11692">
    <property type="entry name" value="BIFUNCTIONAL PURINE BIOSYNTHESIS PROTEIN PURH"/>
    <property type="match status" value="1"/>
</dbReference>
<protein>
    <submittedName>
        <fullName evidence="6">Phosphoribosylaminoimidazolecarboxamide formyltransferase / IMP cyclohydrolase</fullName>
    </submittedName>
</protein>
<dbReference type="OrthoDB" id="9802065at2"/>
<dbReference type="EMBL" id="FNYK01000023">
    <property type="protein sequence ID" value="SEI77340.1"/>
    <property type="molecule type" value="Genomic_DNA"/>
</dbReference>
<dbReference type="SUPFAM" id="SSF52335">
    <property type="entry name" value="Methylglyoxal synthase-like"/>
    <property type="match status" value="1"/>
</dbReference>
<dbReference type="eggNOG" id="COG0138">
    <property type="taxonomic scope" value="Bacteria"/>
</dbReference>
<dbReference type="Gene3D" id="3.40.50.1380">
    <property type="entry name" value="Methylglyoxal synthase-like domain"/>
    <property type="match status" value="1"/>
</dbReference>
<evidence type="ECO:0000313" key="6">
    <source>
        <dbReference type="EMBL" id="SEI77340.1"/>
    </source>
</evidence>
<accession>A0A1H6TM76</accession>
<evidence type="ECO:0000256" key="1">
    <source>
        <dbReference type="ARBA" id="ARBA00022679"/>
    </source>
</evidence>
<keyword evidence="2" id="KW-0658">Purine biosynthesis</keyword>
<dbReference type="Proteomes" id="UP000183028">
    <property type="component" value="Unassembled WGS sequence"/>
</dbReference>
<dbReference type="GO" id="GO:0003937">
    <property type="term" value="F:IMP cyclohydrolase activity"/>
    <property type="evidence" value="ECO:0007669"/>
    <property type="project" value="InterPro"/>
</dbReference>
<keyword evidence="3 6" id="KW-0378">Hydrolase</keyword>
<gene>
    <name evidence="6" type="ORF">SAMN04487834_102312</name>
</gene>
<dbReference type="InterPro" id="IPR002695">
    <property type="entry name" value="PurH-like"/>
</dbReference>
<dbReference type="Pfam" id="PF01808">
    <property type="entry name" value="AICARFT_IMPCHas"/>
    <property type="match status" value="1"/>
</dbReference>
<dbReference type="GO" id="GO:0004643">
    <property type="term" value="F:phosphoribosylaminoimidazolecarboxamide formyltransferase activity"/>
    <property type="evidence" value="ECO:0007669"/>
    <property type="project" value="InterPro"/>
</dbReference>
<dbReference type="GO" id="GO:0005829">
    <property type="term" value="C:cytosol"/>
    <property type="evidence" value="ECO:0007669"/>
    <property type="project" value="TreeGrafter"/>
</dbReference>
<dbReference type="FunFam" id="3.40.50.1380:FF:000001">
    <property type="entry name" value="Bifunctional purine biosynthesis protein PurH"/>
    <property type="match status" value="1"/>
</dbReference>
<evidence type="ECO:0000256" key="4">
    <source>
        <dbReference type="ARBA" id="ARBA00023268"/>
    </source>
</evidence>
<evidence type="ECO:0000256" key="3">
    <source>
        <dbReference type="ARBA" id="ARBA00022801"/>
    </source>
</evidence>
<dbReference type="PROSITE" id="PS51855">
    <property type="entry name" value="MGS"/>
    <property type="match status" value="1"/>
</dbReference>
<dbReference type="SMART" id="SM00851">
    <property type="entry name" value="MGS"/>
    <property type="match status" value="1"/>
</dbReference>
<dbReference type="RefSeq" id="WP_074732019.1">
    <property type="nucleotide sequence ID" value="NZ_CACVPP010000021.1"/>
</dbReference>
<dbReference type="AlphaFoldDB" id="A0A1H6TM76"/>
<dbReference type="STRING" id="322505.SAMN04487836_10762"/>
<feature type="domain" description="MGS-like" evidence="5">
    <location>
        <begin position="1"/>
        <end position="143"/>
    </location>
</feature>
<reference evidence="7" key="1">
    <citation type="submission" date="2016-10" db="EMBL/GenBank/DDBJ databases">
        <authorList>
            <person name="Varghese N."/>
        </authorList>
    </citation>
    <scope>NUCLEOTIDE SEQUENCE [LARGE SCALE GENOMIC DNA]</scope>
    <source>
        <strain evidence="7">DSM 20406</strain>
    </source>
</reference>
<dbReference type="PANTHER" id="PTHR11692:SF0">
    <property type="entry name" value="BIFUNCTIONAL PURINE BIOSYNTHESIS PROTEIN ATIC"/>
    <property type="match status" value="1"/>
</dbReference>
<keyword evidence="7" id="KW-1185">Reference proteome</keyword>
<dbReference type="CDD" id="cd01421">
    <property type="entry name" value="IMPCH"/>
    <property type="match status" value="1"/>
</dbReference>
<keyword evidence="4" id="KW-0511">Multifunctional enzyme</keyword>
<dbReference type="InterPro" id="IPR036914">
    <property type="entry name" value="MGS-like_dom_sf"/>
</dbReference>